<dbReference type="EMBL" id="AFBP01000004">
    <property type="protein sequence ID" value="EGG57667.1"/>
    <property type="molecule type" value="Genomic_DNA"/>
</dbReference>
<feature type="transmembrane region" description="Helical" evidence="7">
    <location>
        <begin position="189"/>
        <end position="207"/>
    </location>
</feature>
<comment type="similarity">
    <text evidence="2">Belongs to the UPF0718 family.</text>
</comment>
<evidence type="ECO:0000256" key="7">
    <source>
        <dbReference type="SAM" id="Phobius"/>
    </source>
</evidence>
<dbReference type="HOGENOM" id="CLU_059148_0_0_4"/>
<evidence type="ECO:0000256" key="1">
    <source>
        <dbReference type="ARBA" id="ARBA00004651"/>
    </source>
</evidence>
<organism evidence="8 9">
    <name type="scientific">Parasutterella excrementihominis YIT 11859</name>
    <dbReference type="NCBI Taxonomy" id="762966"/>
    <lineage>
        <taxon>Bacteria</taxon>
        <taxon>Pseudomonadati</taxon>
        <taxon>Pseudomonadota</taxon>
        <taxon>Betaproteobacteria</taxon>
        <taxon>Burkholderiales</taxon>
        <taxon>Sutterellaceae</taxon>
        <taxon>Parasutterella</taxon>
    </lineage>
</organism>
<dbReference type="InterPro" id="IPR005524">
    <property type="entry name" value="DUF318"/>
</dbReference>
<proteinExistence type="inferred from homology"/>
<feature type="transmembrane region" description="Helical" evidence="7">
    <location>
        <begin position="219"/>
        <end position="236"/>
    </location>
</feature>
<feature type="transmembrane region" description="Helical" evidence="7">
    <location>
        <begin position="16"/>
        <end position="38"/>
    </location>
</feature>
<feature type="transmembrane region" description="Helical" evidence="7">
    <location>
        <begin position="88"/>
        <end position="113"/>
    </location>
</feature>
<feature type="transmembrane region" description="Helical" evidence="7">
    <location>
        <begin position="120"/>
        <end position="141"/>
    </location>
</feature>
<dbReference type="Pfam" id="PF03773">
    <property type="entry name" value="ArsP_1"/>
    <property type="match status" value="1"/>
</dbReference>
<evidence type="ECO:0000313" key="8">
    <source>
        <dbReference type="EMBL" id="EGG57667.1"/>
    </source>
</evidence>
<sequence length="308" mass="33512">MISNIDWSRFLSEFTYIFFELIFLFFTISFLVSLAQIFISQKRIEGWLNRPNKVISAVLGACIGLVTPFCSCSTIPVFVGLMKSRAPFAGAVSFLLTSPVLNPAIITLMAAFFGLKATVLYTLFTFAFAVSIGLLLDALGFKRYVYDVTVTGGKTSSEAWHSFTGTFREKFWHAVVLAFGDSLGLLKKVFPYLLFGALVGGFIHEALPMDIVEKFAGVSAWWAIPLAALVGIPLYIRTETMIPIASILYGAGVGPGALIALIIGGAGASIPEVALLNSIFKKQMLIAFLLSVFSVACVTGYLFNYFSF</sequence>
<name>F3QH86_9BURK</name>
<evidence type="ECO:0000256" key="4">
    <source>
        <dbReference type="ARBA" id="ARBA00022692"/>
    </source>
</evidence>
<dbReference type="InterPro" id="IPR053166">
    <property type="entry name" value="UPF0718_permease"/>
</dbReference>
<keyword evidence="6 7" id="KW-0472">Membrane</keyword>
<accession>F3QH86</accession>
<feature type="transmembrane region" description="Helical" evidence="7">
    <location>
        <begin position="242"/>
        <end position="263"/>
    </location>
</feature>
<dbReference type="PANTHER" id="PTHR42775:SF2">
    <property type="entry name" value="PERMEASE"/>
    <property type="match status" value="1"/>
</dbReference>
<evidence type="ECO:0000313" key="9">
    <source>
        <dbReference type="Proteomes" id="UP000005156"/>
    </source>
</evidence>
<dbReference type="PANTHER" id="PTHR42775">
    <property type="entry name" value="PERMEASE RV2963-RELATED"/>
    <property type="match status" value="1"/>
</dbReference>
<keyword evidence="4 7" id="KW-0812">Transmembrane</keyword>
<evidence type="ECO:0000256" key="2">
    <source>
        <dbReference type="ARBA" id="ARBA00006386"/>
    </source>
</evidence>
<dbReference type="eggNOG" id="COG0701">
    <property type="taxonomic scope" value="Bacteria"/>
</dbReference>
<keyword evidence="3" id="KW-1003">Cell membrane</keyword>
<feature type="transmembrane region" description="Helical" evidence="7">
    <location>
        <begin position="284"/>
        <end position="303"/>
    </location>
</feature>
<comment type="subcellular location">
    <subcellularLocation>
        <location evidence="1">Cell membrane</location>
        <topology evidence="1">Multi-pass membrane protein</topology>
    </subcellularLocation>
</comment>
<comment type="caution">
    <text evidence="8">The sequence shown here is derived from an EMBL/GenBank/DDBJ whole genome shotgun (WGS) entry which is preliminary data.</text>
</comment>
<dbReference type="AlphaFoldDB" id="F3QH86"/>
<dbReference type="Proteomes" id="UP000005156">
    <property type="component" value="Unassembled WGS sequence"/>
</dbReference>
<dbReference type="RefSeq" id="WP_008863408.1">
    <property type="nucleotide sequence ID" value="NZ_GL883677.1"/>
</dbReference>
<keyword evidence="9" id="KW-1185">Reference proteome</keyword>
<keyword evidence="5 7" id="KW-1133">Transmembrane helix</keyword>
<feature type="transmembrane region" description="Helical" evidence="7">
    <location>
        <begin position="58"/>
        <end position="82"/>
    </location>
</feature>
<dbReference type="OrthoDB" id="9777774at2"/>
<evidence type="ECO:0000256" key="3">
    <source>
        <dbReference type="ARBA" id="ARBA00022475"/>
    </source>
</evidence>
<evidence type="ECO:0000256" key="5">
    <source>
        <dbReference type="ARBA" id="ARBA00022989"/>
    </source>
</evidence>
<gene>
    <name evidence="8" type="ORF">HMPREF9439_00279</name>
</gene>
<dbReference type="GeneID" id="43347814"/>
<reference evidence="8 9" key="1">
    <citation type="submission" date="2011-02" db="EMBL/GenBank/DDBJ databases">
        <authorList>
            <person name="Weinstock G."/>
            <person name="Sodergren E."/>
            <person name="Clifton S."/>
            <person name="Fulton L."/>
            <person name="Fulton B."/>
            <person name="Courtney L."/>
            <person name="Fronick C."/>
            <person name="Harrison M."/>
            <person name="Strong C."/>
            <person name="Farmer C."/>
            <person name="Delahaunty K."/>
            <person name="Markovic C."/>
            <person name="Hall O."/>
            <person name="Minx P."/>
            <person name="Tomlinson C."/>
            <person name="Mitreva M."/>
            <person name="Hou S."/>
            <person name="Chen J."/>
            <person name="Wollam A."/>
            <person name="Pepin K.H."/>
            <person name="Johnson M."/>
            <person name="Bhonagiri V."/>
            <person name="Zhang X."/>
            <person name="Suruliraj S."/>
            <person name="Warren W."/>
            <person name="Chinwalla A."/>
            <person name="Mardis E.R."/>
            <person name="Wilson R.K."/>
        </authorList>
    </citation>
    <scope>NUCLEOTIDE SEQUENCE [LARGE SCALE GENOMIC DNA]</scope>
    <source>
        <strain evidence="8 9">YIT 11859</strain>
    </source>
</reference>
<protein>
    <submittedName>
        <fullName evidence="8">Putative permease</fullName>
    </submittedName>
</protein>
<evidence type="ECO:0000256" key="6">
    <source>
        <dbReference type="ARBA" id="ARBA00023136"/>
    </source>
</evidence>
<dbReference type="GO" id="GO:0005886">
    <property type="term" value="C:plasma membrane"/>
    <property type="evidence" value="ECO:0007669"/>
    <property type="project" value="UniProtKB-SubCell"/>
</dbReference>